<dbReference type="InterPro" id="IPR007712">
    <property type="entry name" value="RelE/ParE_toxin"/>
</dbReference>
<keyword evidence="2" id="KW-1277">Toxin-antitoxin system</keyword>
<dbReference type="OrthoDB" id="9798046at2"/>
<evidence type="ECO:0000256" key="1">
    <source>
        <dbReference type="ARBA" id="ARBA00006226"/>
    </source>
</evidence>
<proteinExistence type="inferred from homology"/>
<reference evidence="3 4" key="1">
    <citation type="journal article" date="2013" name="Genome Announc.">
        <title>Draft Genome Sequence of Pseudomonas fluorescens LMG 5329, a White Line-Inducing Principle-Producing Bioindicator for the Mushroom Pathogen Pseudomonas tolaasii.</title>
        <authorList>
            <person name="Ghequire M.G."/>
            <person name="Rokni-Zadeh H."/>
            <person name="Zarrineh P."/>
            <person name="De Mot R."/>
        </authorList>
    </citation>
    <scope>NUCLEOTIDE SEQUENCE [LARGE SCALE GENOMIC DNA]</scope>
    <source>
        <strain evidence="3 4">LMG 5329</strain>
    </source>
</reference>
<dbReference type="Proteomes" id="UP000030060">
    <property type="component" value="Unassembled WGS sequence"/>
</dbReference>
<dbReference type="Gene3D" id="3.30.2310.20">
    <property type="entry name" value="RelE-like"/>
    <property type="match status" value="1"/>
</dbReference>
<organism evidence="3 4">
    <name type="scientific">Pseudomonas fluorescens LMG 5329</name>
    <dbReference type="NCBI Taxonomy" id="1324332"/>
    <lineage>
        <taxon>Bacteria</taxon>
        <taxon>Pseudomonadati</taxon>
        <taxon>Pseudomonadota</taxon>
        <taxon>Gammaproteobacteria</taxon>
        <taxon>Pseudomonadales</taxon>
        <taxon>Pseudomonadaceae</taxon>
        <taxon>Pseudomonas</taxon>
    </lineage>
</organism>
<dbReference type="InterPro" id="IPR035093">
    <property type="entry name" value="RelE/ParE_toxin_dom_sf"/>
</dbReference>
<comment type="similarity">
    <text evidence="1">Belongs to the RelE toxin family.</text>
</comment>
<dbReference type="AlphaFoldDB" id="A0A0A1Z627"/>
<evidence type="ECO:0000313" key="4">
    <source>
        <dbReference type="Proteomes" id="UP000030060"/>
    </source>
</evidence>
<dbReference type="NCBIfam" id="TIGR02385">
    <property type="entry name" value="RelE_StbE"/>
    <property type="match status" value="1"/>
</dbReference>
<dbReference type="InterPro" id="IPR051803">
    <property type="entry name" value="TA_system_RelE-like_toxin"/>
</dbReference>
<dbReference type="PANTHER" id="PTHR33755">
    <property type="entry name" value="TOXIN PARE1-RELATED"/>
    <property type="match status" value="1"/>
</dbReference>
<accession>A0A0A1Z627</accession>
<sequence length="94" mass="11012">MQVEWLRAALRNLDDEAAYIAEENPKAAHEFVQAILTGLQQIAEFPAMGKEGRVPGTREWVVPRWPYIVPYRIREGRLQVMRIFHTRRQPPASW</sequence>
<name>A0A0A1Z627_PSEFL</name>
<evidence type="ECO:0000313" key="3">
    <source>
        <dbReference type="EMBL" id="KGE69668.1"/>
    </source>
</evidence>
<protein>
    <submittedName>
        <fullName evidence="3">Plasmid stabilization protein</fullName>
    </submittedName>
</protein>
<dbReference type="EMBL" id="ASGY01000016">
    <property type="protein sequence ID" value="KGE69668.1"/>
    <property type="molecule type" value="Genomic_DNA"/>
</dbReference>
<evidence type="ECO:0000256" key="2">
    <source>
        <dbReference type="ARBA" id="ARBA00022649"/>
    </source>
</evidence>
<dbReference type="Pfam" id="PF05016">
    <property type="entry name" value="ParE_toxin"/>
    <property type="match status" value="1"/>
</dbReference>
<comment type="caution">
    <text evidence="3">The sequence shown here is derived from an EMBL/GenBank/DDBJ whole genome shotgun (WGS) entry which is preliminary data.</text>
</comment>
<gene>
    <name evidence="3" type="ORF">K814_0101715</name>
</gene>
<dbReference type="RefSeq" id="WP_025855368.1">
    <property type="nucleotide sequence ID" value="NZ_ASGY01000016.1"/>
</dbReference>